<dbReference type="EMBL" id="VSSQ01002967">
    <property type="protein sequence ID" value="MPM18356.1"/>
    <property type="molecule type" value="Genomic_DNA"/>
</dbReference>
<proteinExistence type="predicted"/>
<dbReference type="AlphaFoldDB" id="A0A644XQ79"/>
<accession>A0A644XQ79</accession>
<reference evidence="1" key="1">
    <citation type="submission" date="2019-08" db="EMBL/GenBank/DDBJ databases">
        <authorList>
            <person name="Kucharzyk K."/>
            <person name="Murdoch R.W."/>
            <person name="Higgins S."/>
            <person name="Loffler F."/>
        </authorList>
    </citation>
    <scope>NUCLEOTIDE SEQUENCE</scope>
</reference>
<organism evidence="1">
    <name type="scientific">bioreactor metagenome</name>
    <dbReference type="NCBI Taxonomy" id="1076179"/>
    <lineage>
        <taxon>unclassified sequences</taxon>
        <taxon>metagenomes</taxon>
        <taxon>ecological metagenomes</taxon>
    </lineage>
</organism>
<evidence type="ECO:0000313" key="1">
    <source>
        <dbReference type="EMBL" id="MPM18356.1"/>
    </source>
</evidence>
<name>A0A644XQ79_9ZZZZ</name>
<sequence length="230" mass="25348">MKIKLSKFLSTIILIALATNISVPASANSLSIDNEHIKAGKYVNPNITLMSEELIKKADKYVNIENDEYVLDNSIYIDPMLSESEIKEVKLNISNTNNLLKNNTNKSVKSAEKSIEITFSDQQMKSVFEKAGVEVNDMAVARVEANGINKLESYWWGYYIYLDSYYTGLAVTVATATLAGILAALLPPIAAIAPSVATAMIAYHLGYQYGDTGMIISWNSVLGFQKAWSQ</sequence>
<comment type="caution">
    <text evidence="1">The sequence shown here is derived from an EMBL/GenBank/DDBJ whole genome shotgun (WGS) entry which is preliminary data.</text>
</comment>
<protein>
    <submittedName>
        <fullName evidence="1">Uncharacterized protein</fullName>
    </submittedName>
</protein>
<gene>
    <name evidence="1" type="ORF">SDC9_64765</name>
</gene>